<accession>A0A848H308</accession>
<proteinExistence type="predicted"/>
<dbReference type="EMBL" id="JABBFX010000001">
    <property type="protein sequence ID" value="NML44954.1"/>
    <property type="molecule type" value="Genomic_DNA"/>
</dbReference>
<evidence type="ECO:0000313" key="3">
    <source>
        <dbReference type="Proteomes" id="UP000541185"/>
    </source>
</evidence>
<dbReference type="AlphaFoldDB" id="A0A848H308"/>
<name>A0A848H308_9BURK</name>
<protein>
    <recommendedName>
        <fullName evidence="4">L,D-transpeptidase</fullName>
    </recommendedName>
</protein>
<organism evidence="2 3">
    <name type="scientific">Ramlibacter agri</name>
    <dbReference type="NCBI Taxonomy" id="2728837"/>
    <lineage>
        <taxon>Bacteria</taxon>
        <taxon>Pseudomonadati</taxon>
        <taxon>Pseudomonadota</taxon>
        <taxon>Betaproteobacteria</taxon>
        <taxon>Burkholderiales</taxon>
        <taxon>Comamonadaceae</taxon>
        <taxon>Ramlibacter</taxon>
    </lineage>
</organism>
<evidence type="ECO:0000256" key="1">
    <source>
        <dbReference type="SAM" id="MobiDB-lite"/>
    </source>
</evidence>
<keyword evidence="3" id="KW-1185">Reference proteome</keyword>
<reference evidence="2 3" key="1">
    <citation type="submission" date="2020-04" db="EMBL/GenBank/DDBJ databases">
        <title>Ramlibacter sp. G-1-2-2 isolated from soil.</title>
        <authorList>
            <person name="Dahal R.H."/>
        </authorList>
    </citation>
    <scope>NUCLEOTIDE SEQUENCE [LARGE SCALE GENOMIC DNA]</scope>
    <source>
        <strain evidence="2 3">G-1-2-2</strain>
    </source>
</reference>
<gene>
    <name evidence="2" type="ORF">HHL11_14440</name>
</gene>
<comment type="caution">
    <text evidence="2">The sequence shown here is derived from an EMBL/GenBank/DDBJ whole genome shotgun (WGS) entry which is preliminary data.</text>
</comment>
<sequence length="232" mass="25258">MKNKHAQEQQQASVQRAPAAPPDVPGPGKGGLRLADFSGEDPSAEARQVANWAVYTGDFKKHAFVIVDKADARVYVFGPDGKLKDSAPALLGAAHGDDTYPGVGDKPLNQVKEYEKTTPAGRFVAEPGRNSGGEDVVWVDYNAAVSMHRIRPLVASERRLERLASRTIEDNRISFGCINLPVSFYEDTLSPMVHKYGAIIYVLPEVKTAQQVFGAYDVTGQQQGLQQVALHK</sequence>
<evidence type="ECO:0000313" key="2">
    <source>
        <dbReference type="EMBL" id="NML44954.1"/>
    </source>
</evidence>
<evidence type="ECO:0008006" key="4">
    <source>
        <dbReference type="Google" id="ProtNLM"/>
    </source>
</evidence>
<feature type="region of interest" description="Disordered" evidence="1">
    <location>
        <begin position="1"/>
        <end position="40"/>
    </location>
</feature>
<dbReference type="Proteomes" id="UP000541185">
    <property type="component" value="Unassembled WGS sequence"/>
</dbReference>